<comment type="similarity">
    <text evidence="1 6">Belongs to the TACO1 family.</text>
</comment>
<dbReference type="Pfam" id="PF20772">
    <property type="entry name" value="TACO1_YebC_N"/>
    <property type="match status" value="1"/>
</dbReference>
<evidence type="ECO:0000313" key="9">
    <source>
        <dbReference type="EMBL" id="OGC43157.1"/>
    </source>
</evidence>
<dbReference type="Pfam" id="PF01709">
    <property type="entry name" value="Transcrip_reg"/>
    <property type="match status" value="1"/>
</dbReference>
<evidence type="ECO:0000256" key="5">
    <source>
        <dbReference type="ARBA" id="ARBA00023163"/>
    </source>
</evidence>
<accession>A0A1F4UE15</accession>
<keyword evidence="5 6" id="KW-0804">Transcription</keyword>
<name>A0A1F4UE15_UNCW3</name>
<dbReference type="InterPro" id="IPR048300">
    <property type="entry name" value="TACO1_YebC-like_2nd/3rd_dom"/>
</dbReference>
<evidence type="ECO:0000256" key="6">
    <source>
        <dbReference type="HAMAP-Rule" id="MF_00693"/>
    </source>
</evidence>
<comment type="caution">
    <text evidence="9">The sequence shown here is derived from an EMBL/GenBank/DDBJ whole genome shotgun (WGS) entry which is preliminary data.</text>
</comment>
<dbReference type="Gene3D" id="1.10.10.200">
    <property type="match status" value="1"/>
</dbReference>
<dbReference type="InterPro" id="IPR017856">
    <property type="entry name" value="Integrase-like_N"/>
</dbReference>
<dbReference type="SUPFAM" id="SSF75625">
    <property type="entry name" value="YebC-like"/>
    <property type="match status" value="1"/>
</dbReference>
<dbReference type="NCBIfam" id="TIGR01033">
    <property type="entry name" value="YebC/PmpR family DNA-binding transcriptional regulator"/>
    <property type="match status" value="1"/>
</dbReference>
<evidence type="ECO:0000259" key="7">
    <source>
        <dbReference type="Pfam" id="PF01709"/>
    </source>
</evidence>
<protein>
    <recommendedName>
        <fullName evidence="6">Probable transcriptional regulatory protein A2Y85_07225</fullName>
    </recommendedName>
</protein>
<dbReference type="GO" id="GO:0003677">
    <property type="term" value="F:DNA binding"/>
    <property type="evidence" value="ECO:0007669"/>
    <property type="project" value="UniProtKB-UniRule"/>
</dbReference>
<dbReference type="GO" id="GO:0005829">
    <property type="term" value="C:cytosol"/>
    <property type="evidence" value="ECO:0007669"/>
    <property type="project" value="TreeGrafter"/>
</dbReference>
<dbReference type="HAMAP" id="MF_00693">
    <property type="entry name" value="Transcrip_reg_TACO1"/>
    <property type="match status" value="1"/>
</dbReference>
<dbReference type="InterPro" id="IPR049083">
    <property type="entry name" value="TACO1_YebC_N"/>
</dbReference>
<sequence length="251" mass="27545">MSGHSKWSKIKRKKGSADTARGRVFTKLIKEITIAAKHGGDPKGNPRLRAAIEEAKAMNMPNDNIIRAIKRGTGELEGQTLEEVSYEAYGPCGIAILIDAVTDNRNRTTSEIRHVLSRHNGTLGNQGSVAWQFQSQGIINIDAAKYDEDTIIALALDGGATDVTKEEDTYVIIVSPDNFSNVKDILQSNQITIASSELTKVPQNTIPVSEKDAEKIIKLYEMLDEMEDVQHVYANFEIPDSVMEKLSSATG</sequence>
<reference evidence="9 10" key="1">
    <citation type="journal article" date="2016" name="Nat. Commun.">
        <title>Thousands of microbial genomes shed light on interconnected biogeochemical processes in an aquifer system.</title>
        <authorList>
            <person name="Anantharaman K."/>
            <person name="Brown C.T."/>
            <person name="Hug L.A."/>
            <person name="Sharon I."/>
            <person name="Castelle C.J."/>
            <person name="Probst A.J."/>
            <person name="Thomas B.C."/>
            <person name="Singh A."/>
            <person name="Wilkins M.J."/>
            <person name="Karaoz U."/>
            <person name="Brodie E.L."/>
            <person name="Williams K.H."/>
            <person name="Hubbard S.S."/>
            <person name="Banfield J.F."/>
        </authorList>
    </citation>
    <scope>NUCLEOTIDE SEQUENCE [LARGE SCALE GENOMIC DNA]</scope>
</reference>
<dbReference type="GO" id="GO:0006355">
    <property type="term" value="P:regulation of DNA-templated transcription"/>
    <property type="evidence" value="ECO:0007669"/>
    <property type="project" value="UniProtKB-UniRule"/>
</dbReference>
<evidence type="ECO:0000259" key="8">
    <source>
        <dbReference type="Pfam" id="PF20772"/>
    </source>
</evidence>
<dbReference type="AlphaFoldDB" id="A0A1F4UE15"/>
<dbReference type="EMBL" id="MEUM01000034">
    <property type="protein sequence ID" value="OGC43157.1"/>
    <property type="molecule type" value="Genomic_DNA"/>
</dbReference>
<dbReference type="FunFam" id="1.10.10.200:FF:000002">
    <property type="entry name" value="Probable transcriptional regulatory protein CLM62_37755"/>
    <property type="match status" value="1"/>
</dbReference>
<feature type="domain" description="TACO1/YebC-like second and third" evidence="7">
    <location>
        <begin position="81"/>
        <end position="236"/>
    </location>
</feature>
<keyword evidence="4 6" id="KW-0238">DNA-binding</keyword>
<dbReference type="NCBIfam" id="NF001030">
    <property type="entry name" value="PRK00110.1"/>
    <property type="match status" value="1"/>
</dbReference>
<evidence type="ECO:0000313" key="10">
    <source>
        <dbReference type="Proteomes" id="UP000177025"/>
    </source>
</evidence>
<dbReference type="InterPro" id="IPR029072">
    <property type="entry name" value="YebC-like"/>
</dbReference>
<dbReference type="Gene3D" id="3.30.70.980">
    <property type="match status" value="2"/>
</dbReference>
<evidence type="ECO:0000256" key="2">
    <source>
        <dbReference type="ARBA" id="ARBA00022490"/>
    </source>
</evidence>
<keyword evidence="2 6" id="KW-0963">Cytoplasm</keyword>
<dbReference type="InterPro" id="IPR002876">
    <property type="entry name" value="Transcrip_reg_TACO1-like"/>
</dbReference>
<comment type="subcellular location">
    <subcellularLocation>
        <location evidence="6">Cytoplasm</location>
    </subcellularLocation>
</comment>
<dbReference type="InterPro" id="IPR026564">
    <property type="entry name" value="Transcrip_reg_TACO1-like_dom3"/>
</dbReference>
<evidence type="ECO:0000256" key="4">
    <source>
        <dbReference type="ARBA" id="ARBA00023125"/>
    </source>
</evidence>
<organism evidence="9 10">
    <name type="scientific">candidate division WOR-3 bacterium RBG_13_43_14</name>
    <dbReference type="NCBI Taxonomy" id="1802590"/>
    <lineage>
        <taxon>Bacteria</taxon>
        <taxon>Bacteria division WOR-3</taxon>
    </lineage>
</organism>
<dbReference type="PANTHER" id="PTHR12532:SF6">
    <property type="entry name" value="TRANSCRIPTIONAL REGULATORY PROTEIN YEBC-RELATED"/>
    <property type="match status" value="1"/>
</dbReference>
<dbReference type="NCBIfam" id="NF009044">
    <property type="entry name" value="PRK12378.1"/>
    <property type="match status" value="1"/>
</dbReference>
<feature type="domain" description="TACO1/YebC-like N-terminal" evidence="8">
    <location>
        <begin position="5"/>
        <end position="75"/>
    </location>
</feature>
<keyword evidence="3 6" id="KW-0805">Transcription regulation</keyword>
<proteinExistence type="inferred from homology"/>
<dbReference type="PANTHER" id="PTHR12532">
    <property type="entry name" value="TRANSLATIONAL ACTIVATOR OF CYTOCHROME C OXIDASE 1"/>
    <property type="match status" value="1"/>
</dbReference>
<gene>
    <name evidence="9" type="ORF">A2Y85_07225</name>
</gene>
<evidence type="ECO:0000256" key="3">
    <source>
        <dbReference type="ARBA" id="ARBA00023015"/>
    </source>
</evidence>
<dbReference type="Proteomes" id="UP000177025">
    <property type="component" value="Unassembled WGS sequence"/>
</dbReference>
<evidence type="ECO:0000256" key="1">
    <source>
        <dbReference type="ARBA" id="ARBA00008724"/>
    </source>
</evidence>